<dbReference type="Proteomes" id="UP000095009">
    <property type="component" value="Unassembled WGS sequence"/>
</dbReference>
<gene>
    <name evidence="4" type="ORF">NADFUDRAFT_48506</name>
</gene>
<dbReference type="GO" id="GO:0006886">
    <property type="term" value="P:intracellular protein transport"/>
    <property type="evidence" value="ECO:0007669"/>
    <property type="project" value="InterPro"/>
</dbReference>
<dbReference type="OrthoDB" id="67540at2759"/>
<keyword evidence="5" id="KW-1185">Reference proteome</keyword>
<evidence type="ECO:0000256" key="1">
    <source>
        <dbReference type="ARBA" id="ARBA00004370"/>
    </source>
</evidence>
<keyword evidence="2" id="KW-0472">Membrane</keyword>
<comment type="subcellular location">
    <subcellularLocation>
        <location evidence="1">Membrane</location>
    </subcellularLocation>
</comment>
<dbReference type="PANTHER" id="PTHR22746">
    <property type="entry name" value="RAB6A-GEF COMPLEX PARTNER PROTEIN 1"/>
    <property type="match status" value="1"/>
</dbReference>
<protein>
    <submittedName>
        <fullName evidence="4">RIC1-domain-containing protein</fullName>
    </submittedName>
</protein>
<dbReference type="GO" id="GO:0042147">
    <property type="term" value="P:retrograde transport, endosome to Golgi"/>
    <property type="evidence" value="ECO:0007669"/>
    <property type="project" value="TreeGrafter"/>
</dbReference>
<dbReference type="Pfam" id="PF07064">
    <property type="entry name" value="RIC1"/>
    <property type="match status" value="1"/>
</dbReference>
<dbReference type="GO" id="GO:0000139">
    <property type="term" value="C:Golgi membrane"/>
    <property type="evidence" value="ECO:0007669"/>
    <property type="project" value="TreeGrafter"/>
</dbReference>
<dbReference type="PANTHER" id="PTHR22746:SF10">
    <property type="entry name" value="GUANINE NUCLEOTIDE EXCHANGE FACTOR SUBUNIT RIC1"/>
    <property type="match status" value="1"/>
</dbReference>
<dbReference type="Pfam" id="PF25440">
    <property type="entry name" value="Beta-prop_RIC1_2nd"/>
    <property type="match status" value="1"/>
</dbReference>
<organism evidence="4 5">
    <name type="scientific">Nadsonia fulvescens var. elongata DSM 6958</name>
    <dbReference type="NCBI Taxonomy" id="857566"/>
    <lineage>
        <taxon>Eukaryota</taxon>
        <taxon>Fungi</taxon>
        <taxon>Dikarya</taxon>
        <taxon>Ascomycota</taxon>
        <taxon>Saccharomycotina</taxon>
        <taxon>Dipodascomycetes</taxon>
        <taxon>Dipodascales</taxon>
        <taxon>Dipodascales incertae sedis</taxon>
        <taxon>Nadsonia</taxon>
    </lineage>
</organism>
<dbReference type="AlphaFoldDB" id="A0A1E3PQZ8"/>
<reference evidence="4 5" key="1">
    <citation type="journal article" date="2016" name="Proc. Natl. Acad. Sci. U.S.A.">
        <title>Comparative genomics of biotechnologically important yeasts.</title>
        <authorList>
            <person name="Riley R."/>
            <person name="Haridas S."/>
            <person name="Wolfe K.H."/>
            <person name="Lopes M.R."/>
            <person name="Hittinger C.T."/>
            <person name="Goeker M."/>
            <person name="Salamov A.A."/>
            <person name="Wisecaver J.H."/>
            <person name="Long T.M."/>
            <person name="Calvey C.H."/>
            <person name="Aerts A.L."/>
            <person name="Barry K.W."/>
            <person name="Choi C."/>
            <person name="Clum A."/>
            <person name="Coughlan A.Y."/>
            <person name="Deshpande S."/>
            <person name="Douglass A.P."/>
            <person name="Hanson S.J."/>
            <person name="Klenk H.-P."/>
            <person name="LaButti K.M."/>
            <person name="Lapidus A."/>
            <person name="Lindquist E.A."/>
            <person name="Lipzen A.M."/>
            <person name="Meier-Kolthoff J.P."/>
            <person name="Ohm R.A."/>
            <person name="Otillar R.P."/>
            <person name="Pangilinan J.L."/>
            <person name="Peng Y."/>
            <person name="Rokas A."/>
            <person name="Rosa C.A."/>
            <person name="Scheuner C."/>
            <person name="Sibirny A.A."/>
            <person name="Slot J.C."/>
            <person name="Stielow J.B."/>
            <person name="Sun H."/>
            <person name="Kurtzman C.P."/>
            <person name="Blackwell M."/>
            <person name="Grigoriev I.V."/>
            <person name="Jeffries T.W."/>
        </authorList>
    </citation>
    <scope>NUCLEOTIDE SEQUENCE [LARGE SCALE GENOMIC DNA]</scope>
    <source>
        <strain evidence="4 5">DSM 6958</strain>
    </source>
</reference>
<sequence>MIWPSSTPQIVRVPSLNGPDKTDYDNIVDVLSPRPGHLLFVATKCGIHVYQVKPLCIITSYCRNQKSIDCYGENVSLLARSDMQIIGTRTSFGHIISFTLQSISPGSELYQLDFNKAAKEYSLGEHMPPAYPGPGEAVSIPSIQLKFRMPIRIDSEATHALSLGDEILILTKSPQAIKILSWTPDARGAPRTKAWLLSDLDWLSAQSNKSDPVNFFVWSKAMGLSAWATELGKCWLVVRREDKNDLFTQSSEVPLSPLSSSKNNSKQLPFRGFCFHDSSKLTEGGLAIKIAINARYSLFSVGSTSGLVYLYNIKDYTGNVLLVRTIKPSLNTGGVTMLSWSPDGTGLLVGYERGWAFYSVYGYLSSTSSHDFKESKLQDKWLQGLTAASWLPSGDGVMLVPKDSKKFYLLDVLRWNVSTNFHPDNIRRPILFKNNKLLVYRGHEQSDLVTISHESLSWQIISVPASYIAENWPVKAVASSNDGNYIAVAGIRGLTHFSLYSGRWKMFVDDQMDREFTIKANMIWYGSILIAAVETEKTHEIRMYSRDLDLDTNNTLYFQEFPASILYMSLIHDSLLVYTVSNILYHFRIKSSSKSVDLVFQSEISFSDLIYSPARVRSIHCLPKPHDEIRSFMLDESNVLFLVDGMLVLLRPVIGEDDPNQQIQYSRHILHDHIEYFSVSSHKNFKNCIWAFDGKDMLIYFNDGSNYSPKPCRLNLEVYPLTTLIDKGIIMGVDTELIQNRSSGIRYFEYETSTSLIIHYILEYYLREDKFDEALALANDYKRLKYFNHSLEILLFRIVESEQENNLLPESSLIIRAVKLIELFPQYLDIIAGCARKIEVSYWRLLFSCIGEPKLLFQRCIDTGKLKTAGKYLLILNTLDQLDSSMEDTILLFSKAVESGDWDLCKELSRFLIAIDSEGSILKEVLGHPSVNMNFKK</sequence>
<dbReference type="Gene3D" id="2.130.10.10">
    <property type="entry name" value="YVTN repeat-like/Quinoprotein amine dehydrogenase"/>
    <property type="match status" value="1"/>
</dbReference>
<evidence type="ECO:0000259" key="3">
    <source>
        <dbReference type="Pfam" id="PF07064"/>
    </source>
</evidence>
<dbReference type="InterPro" id="IPR009771">
    <property type="entry name" value="RIC1_C"/>
</dbReference>
<evidence type="ECO:0000313" key="5">
    <source>
        <dbReference type="Proteomes" id="UP000095009"/>
    </source>
</evidence>
<dbReference type="SUPFAM" id="SSF82171">
    <property type="entry name" value="DPP6 N-terminal domain-like"/>
    <property type="match status" value="1"/>
</dbReference>
<dbReference type="InterPro" id="IPR036322">
    <property type="entry name" value="WD40_repeat_dom_sf"/>
</dbReference>
<dbReference type="SUPFAM" id="SSF50978">
    <property type="entry name" value="WD40 repeat-like"/>
    <property type="match status" value="1"/>
</dbReference>
<proteinExistence type="predicted"/>
<evidence type="ECO:0000313" key="4">
    <source>
        <dbReference type="EMBL" id="ODQ67841.1"/>
    </source>
</evidence>
<name>A0A1E3PQZ8_9ASCO</name>
<evidence type="ECO:0000256" key="2">
    <source>
        <dbReference type="ARBA" id="ARBA00023136"/>
    </source>
</evidence>
<dbReference type="GO" id="GO:0005829">
    <property type="term" value="C:cytosol"/>
    <property type="evidence" value="ECO:0007669"/>
    <property type="project" value="TreeGrafter"/>
</dbReference>
<dbReference type="STRING" id="857566.A0A1E3PQZ8"/>
<accession>A0A1E3PQZ8</accession>
<dbReference type="InterPro" id="IPR015943">
    <property type="entry name" value="WD40/YVTN_repeat-like_dom_sf"/>
</dbReference>
<dbReference type="GO" id="GO:0034066">
    <property type="term" value="C:Ric1-Rgp1 guanyl-nucleotide exchange factor complex"/>
    <property type="evidence" value="ECO:0007669"/>
    <property type="project" value="InterPro"/>
</dbReference>
<dbReference type="InterPro" id="IPR040096">
    <property type="entry name" value="Ric1"/>
</dbReference>
<feature type="domain" description="RIC1 C-terminal alpha solenoid region" evidence="3">
    <location>
        <begin position="759"/>
        <end position="926"/>
    </location>
</feature>
<dbReference type="EMBL" id="KV454406">
    <property type="protein sequence ID" value="ODQ67841.1"/>
    <property type="molecule type" value="Genomic_DNA"/>
</dbReference>